<sequence length="176" mass="20158">MKIKIKIKIKIKTLLLLGAFCFISCKDSNKIERENEPTIYGVESGDKEMAAAIQKANQTLSDFNAGLSNPKAEYQALKVEFTNSGDSEHMWVGNIEYRDGKYSGILNNEPEYITQYKAGDKVDIDNSKISDWMYVESGKLFGGFTIRVLRNRMTVEERKQFDEENGMEMAFFHLQK</sequence>
<dbReference type="InterPro" id="IPR018756">
    <property type="entry name" value="DUF2314"/>
</dbReference>
<dbReference type="Pfam" id="PF10077">
    <property type="entry name" value="DUF2314"/>
    <property type="match status" value="1"/>
</dbReference>
<dbReference type="RefSeq" id="WP_310280644.1">
    <property type="nucleotide sequence ID" value="NZ_JAVDWQ010000005.1"/>
</dbReference>
<evidence type="ECO:0000259" key="1">
    <source>
        <dbReference type="Pfam" id="PF10077"/>
    </source>
</evidence>
<protein>
    <submittedName>
        <fullName evidence="2">Uncharacterized protein YegJ (DUF2314 family)</fullName>
    </submittedName>
</protein>
<dbReference type="EMBL" id="JAVDWQ010000005">
    <property type="protein sequence ID" value="MDR7209989.1"/>
    <property type="molecule type" value="Genomic_DNA"/>
</dbReference>
<keyword evidence="3" id="KW-1185">Reference proteome</keyword>
<evidence type="ECO:0000313" key="3">
    <source>
        <dbReference type="Proteomes" id="UP001269081"/>
    </source>
</evidence>
<evidence type="ECO:0000313" key="2">
    <source>
        <dbReference type="EMBL" id="MDR7209989.1"/>
    </source>
</evidence>
<dbReference type="Proteomes" id="UP001269081">
    <property type="component" value="Unassembled WGS sequence"/>
</dbReference>
<name>A0ABU1Y6W8_9FLAO</name>
<reference evidence="2 3" key="1">
    <citation type="submission" date="2023-07" db="EMBL/GenBank/DDBJ databases">
        <title>Sorghum-associated microbial communities from plants grown in Nebraska, USA.</title>
        <authorList>
            <person name="Schachtman D."/>
        </authorList>
    </citation>
    <scope>NUCLEOTIDE SEQUENCE [LARGE SCALE GENOMIC DNA]</scope>
    <source>
        <strain evidence="2 3">4129</strain>
    </source>
</reference>
<comment type="caution">
    <text evidence="2">The sequence shown here is derived from an EMBL/GenBank/DDBJ whole genome shotgun (WGS) entry which is preliminary data.</text>
</comment>
<gene>
    <name evidence="2" type="ORF">J2W48_001928</name>
</gene>
<organism evidence="2 3">
    <name type="scientific">Flavobacterium piscis</name>
    <dbReference type="NCBI Taxonomy" id="1114874"/>
    <lineage>
        <taxon>Bacteria</taxon>
        <taxon>Pseudomonadati</taxon>
        <taxon>Bacteroidota</taxon>
        <taxon>Flavobacteriia</taxon>
        <taxon>Flavobacteriales</taxon>
        <taxon>Flavobacteriaceae</taxon>
        <taxon>Flavobacterium</taxon>
    </lineage>
</organism>
<accession>A0ABU1Y6W8</accession>
<proteinExistence type="predicted"/>
<feature type="domain" description="DUF2314" evidence="1">
    <location>
        <begin position="46"/>
        <end position="168"/>
    </location>
</feature>